<gene>
    <name evidence="2" type="ORF">B0J12DRAFT_93155</name>
</gene>
<organism evidence="2 3">
    <name type="scientific">Macrophomina phaseolina</name>
    <dbReference type="NCBI Taxonomy" id="35725"/>
    <lineage>
        <taxon>Eukaryota</taxon>
        <taxon>Fungi</taxon>
        <taxon>Dikarya</taxon>
        <taxon>Ascomycota</taxon>
        <taxon>Pezizomycotina</taxon>
        <taxon>Dothideomycetes</taxon>
        <taxon>Dothideomycetes incertae sedis</taxon>
        <taxon>Botryosphaeriales</taxon>
        <taxon>Botryosphaeriaceae</taxon>
        <taxon>Macrophomina</taxon>
    </lineage>
</organism>
<evidence type="ECO:0000313" key="2">
    <source>
        <dbReference type="EMBL" id="KAH7050298.1"/>
    </source>
</evidence>
<keyword evidence="3" id="KW-1185">Reference proteome</keyword>
<accession>A0ABQ8GBE7</accession>
<dbReference type="EMBL" id="JAGTJR010000013">
    <property type="protein sequence ID" value="KAH7050298.1"/>
    <property type="molecule type" value="Genomic_DNA"/>
</dbReference>
<feature type="chain" id="PRO_5046142902" evidence="1">
    <location>
        <begin position="22"/>
        <end position="250"/>
    </location>
</feature>
<evidence type="ECO:0000256" key="1">
    <source>
        <dbReference type="SAM" id="SignalP"/>
    </source>
</evidence>
<comment type="caution">
    <text evidence="2">The sequence shown here is derived from an EMBL/GenBank/DDBJ whole genome shotgun (WGS) entry which is preliminary data.</text>
</comment>
<name>A0ABQ8GBE7_9PEZI</name>
<feature type="signal peptide" evidence="1">
    <location>
        <begin position="1"/>
        <end position="21"/>
    </location>
</feature>
<proteinExistence type="predicted"/>
<reference evidence="2 3" key="1">
    <citation type="journal article" date="2021" name="Nat. Commun.">
        <title>Genetic determinants of endophytism in the Arabidopsis root mycobiome.</title>
        <authorList>
            <person name="Mesny F."/>
            <person name="Miyauchi S."/>
            <person name="Thiergart T."/>
            <person name="Pickel B."/>
            <person name="Atanasova L."/>
            <person name="Karlsson M."/>
            <person name="Huettel B."/>
            <person name="Barry K.W."/>
            <person name="Haridas S."/>
            <person name="Chen C."/>
            <person name="Bauer D."/>
            <person name="Andreopoulos W."/>
            <person name="Pangilinan J."/>
            <person name="LaButti K."/>
            <person name="Riley R."/>
            <person name="Lipzen A."/>
            <person name="Clum A."/>
            <person name="Drula E."/>
            <person name="Henrissat B."/>
            <person name="Kohler A."/>
            <person name="Grigoriev I.V."/>
            <person name="Martin F.M."/>
            <person name="Hacquard S."/>
        </authorList>
    </citation>
    <scope>NUCLEOTIDE SEQUENCE [LARGE SCALE GENOMIC DNA]</scope>
    <source>
        <strain evidence="2 3">MPI-SDFR-AT-0080</strain>
    </source>
</reference>
<sequence>MLLINNLPVLLLLSLITTVLAQLPSLNIRQDEAAKSQGHYIWTSKVVYDGPTSELFTGNQLYGLARQAWKEMAEQWESPVRVVRGNRPGMMGALAVGNSVYFSSSARGDNFFYRYPRPDTQPVEVQRALDLCQGSLALERDELNRPHFTSASCAEIMALHQFFQDPDVPRADKTTLPPMRVVAYGAGRSKVAKPFPPCGTTGNPDTWGCKQFTDFMKIEVPPAPLEEEVEDKNPPAVPVSTTQISVCVNG</sequence>
<dbReference type="Proteomes" id="UP000774617">
    <property type="component" value="Unassembled WGS sequence"/>
</dbReference>
<protein>
    <submittedName>
        <fullName evidence="2">Uncharacterized protein</fullName>
    </submittedName>
</protein>
<keyword evidence="1" id="KW-0732">Signal</keyword>
<evidence type="ECO:0000313" key="3">
    <source>
        <dbReference type="Proteomes" id="UP000774617"/>
    </source>
</evidence>